<reference evidence="6 7" key="1">
    <citation type="submission" date="2016-06" db="EMBL/GenBank/DDBJ databases">
        <authorList>
            <person name="Kjaerup R.B."/>
            <person name="Dalgaard T.S."/>
            <person name="Juul-Madsen H.R."/>
        </authorList>
    </citation>
    <scope>NUCLEOTIDE SEQUENCE [LARGE SCALE GENOMIC DNA]</scope>
    <source>
        <strain evidence="6 7">DSM 43818</strain>
    </source>
</reference>
<comment type="cofactor">
    <cofactor evidence="1">
        <name>pyridoxal 5'-phosphate</name>
        <dbReference type="ChEBI" id="CHEBI:597326"/>
    </cofactor>
</comment>
<dbReference type="CDD" id="cd00610">
    <property type="entry name" value="OAT_like"/>
    <property type="match status" value="1"/>
</dbReference>
<organism evidence="6 7">
    <name type="scientific">Micromonospora nigra</name>
    <dbReference type="NCBI Taxonomy" id="145857"/>
    <lineage>
        <taxon>Bacteria</taxon>
        <taxon>Bacillati</taxon>
        <taxon>Actinomycetota</taxon>
        <taxon>Actinomycetes</taxon>
        <taxon>Micromonosporales</taxon>
        <taxon>Micromonosporaceae</taxon>
        <taxon>Micromonospora</taxon>
    </lineage>
</organism>
<dbReference type="Pfam" id="PF00202">
    <property type="entry name" value="Aminotran_3"/>
    <property type="match status" value="1"/>
</dbReference>
<dbReference type="AlphaFoldDB" id="A0A1C6SBG4"/>
<dbReference type="RefSeq" id="WP_217628211.1">
    <property type="nucleotide sequence ID" value="NZ_FMHT01000003.1"/>
</dbReference>
<keyword evidence="4 5" id="KW-0663">Pyridoxal phosphate</keyword>
<evidence type="ECO:0000256" key="5">
    <source>
        <dbReference type="RuleBase" id="RU003560"/>
    </source>
</evidence>
<evidence type="ECO:0000256" key="1">
    <source>
        <dbReference type="ARBA" id="ARBA00001933"/>
    </source>
</evidence>
<protein>
    <submittedName>
        <fullName evidence="6">Putrescine aminotransferase</fullName>
    </submittedName>
</protein>
<comment type="similarity">
    <text evidence="5">Belongs to the class-III pyridoxal-phosphate-dependent aminotransferase family.</text>
</comment>
<evidence type="ECO:0000256" key="3">
    <source>
        <dbReference type="ARBA" id="ARBA00022679"/>
    </source>
</evidence>
<dbReference type="GO" id="GO:0030170">
    <property type="term" value="F:pyridoxal phosphate binding"/>
    <property type="evidence" value="ECO:0007669"/>
    <property type="project" value="InterPro"/>
</dbReference>
<dbReference type="SUPFAM" id="SSF53383">
    <property type="entry name" value="PLP-dependent transferases"/>
    <property type="match status" value="1"/>
</dbReference>
<keyword evidence="3 6" id="KW-0808">Transferase</keyword>
<dbReference type="GO" id="GO:0008483">
    <property type="term" value="F:transaminase activity"/>
    <property type="evidence" value="ECO:0007669"/>
    <property type="project" value="UniProtKB-KW"/>
</dbReference>
<dbReference type="PANTHER" id="PTHR11986:SF79">
    <property type="entry name" value="ACETYLORNITHINE AMINOTRANSFERASE, MITOCHONDRIAL"/>
    <property type="match status" value="1"/>
</dbReference>
<evidence type="ECO:0000313" key="6">
    <source>
        <dbReference type="EMBL" id="SCL26622.1"/>
    </source>
</evidence>
<dbReference type="Proteomes" id="UP000199699">
    <property type="component" value="Unassembled WGS sequence"/>
</dbReference>
<dbReference type="InterPro" id="IPR015424">
    <property type="entry name" value="PyrdxlP-dep_Trfase"/>
</dbReference>
<sequence>MSDPRTGDASPERLARETFRRLRTHMSPAMALAGRFAGRGAVEVAGEGCVVRLSDGRRALDFGSYAVTLLGHRNPAVVAAVTEQLTTMPVSTRALGNPVAAVAAEEVVRYLGGVLPRVYFGTNGADAVEVAVKLARLATGRQTVLAVRGGYHGKTMGALALTWHPRFRAGLEPLLGGAAHADPADPDAVRRIAAAGDLAAVIFEPVQGENGVVPLDPAVLAQWTTDAHAAGAMVISDEIQVGLRRGGVRSIALDLNLHVDAVLLGKPLGGGVVPVSAAVCAERLYRPLIEDAFRHSATFGAQPLGMAAVPAALRTIEAYADDGARICAALADGLAGLRTRHPDVVTEVRGRGLIWGVDFATAEHAGEVAFGLIERGLLVSHCLSRPETLRLLPPIITTDAELAQALDALDGAVGHAREAVLTARPVAADAGVTS</sequence>
<dbReference type="Gene3D" id="3.40.640.10">
    <property type="entry name" value="Type I PLP-dependent aspartate aminotransferase-like (Major domain)"/>
    <property type="match status" value="1"/>
</dbReference>
<evidence type="ECO:0000256" key="2">
    <source>
        <dbReference type="ARBA" id="ARBA00022576"/>
    </source>
</evidence>
<accession>A0A1C6SBG4</accession>
<dbReference type="InterPro" id="IPR050103">
    <property type="entry name" value="Class-III_PLP-dep_AT"/>
</dbReference>
<dbReference type="EMBL" id="FMHT01000003">
    <property type="protein sequence ID" value="SCL26622.1"/>
    <property type="molecule type" value="Genomic_DNA"/>
</dbReference>
<evidence type="ECO:0000256" key="4">
    <source>
        <dbReference type="ARBA" id="ARBA00022898"/>
    </source>
</evidence>
<name>A0A1C6SBG4_9ACTN</name>
<keyword evidence="2 6" id="KW-0032">Aminotransferase</keyword>
<gene>
    <name evidence="6" type="ORF">GA0070616_3344</name>
</gene>
<dbReference type="InterPro" id="IPR049704">
    <property type="entry name" value="Aminotrans_3_PPA_site"/>
</dbReference>
<dbReference type="Gene3D" id="3.90.1150.10">
    <property type="entry name" value="Aspartate Aminotransferase, domain 1"/>
    <property type="match status" value="1"/>
</dbReference>
<dbReference type="InterPro" id="IPR015421">
    <property type="entry name" value="PyrdxlP-dep_Trfase_major"/>
</dbReference>
<dbReference type="GO" id="GO:0042802">
    <property type="term" value="F:identical protein binding"/>
    <property type="evidence" value="ECO:0007669"/>
    <property type="project" value="TreeGrafter"/>
</dbReference>
<dbReference type="InterPro" id="IPR005814">
    <property type="entry name" value="Aminotrans_3"/>
</dbReference>
<dbReference type="PROSITE" id="PS00600">
    <property type="entry name" value="AA_TRANSFER_CLASS_3"/>
    <property type="match status" value="1"/>
</dbReference>
<dbReference type="STRING" id="145857.GA0070616_3344"/>
<proteinExistence type="inferred from homology"/>
<dbReference type="PANTHER" id="PTHR11986">
    <property type="entry name" value="AMINOTRANSFERASE CLASS III"/>
    <property type="match status" value="1"/>
</dbReference>
<evidence type="ECO:0000313" key="7">
    <source>
        <dbReference type="Proteomes" id="UP000199699"/>
    </source>
</evidence>
<dbReference type="InterPro" id="IPR015422">
    <property type="entry name" value="PyrdxlP-dep_Trfase_small"/>
</dbReference>
<keyword evidence="7" id="KW-1185">Reference proteome</keyword>
<dbReference type="PIRSF" id="PIRSF000521">
    <property type="entry name" value="Transaminase_4ab_Lys_Orn"/>
    <property type="match status" value="1"/>
</dbReference>